<proteinExistence type="predicted"/>
<organism evidence="1 2">
    <name type="scientific">Mongoliitalea lutea</name>
    <dbReference type="NCBI Taxonomy" id="849756"/>
    <lineage>
        <taxon>Bacteria</taxon>
        <taxon>Pseudomonadati</taxon>
        <taxon>Bacteroidota</taxon>
        <taxon>Cytophagia</taxon>
        <taxon>Cytophagales</taxon>
        <taxon>Cyclobacteriaceae</taxon>
        <taxon>Mongoliitalea</taxon>
    </lineage>
</organism>
<dbReference type="AlphaFoldDB" id="A0A8J3CXA5"/>
<gene>
    <name evidence="1" type="ORF">GCM10008106_21090</name>
</gene>
<sequence length="85" mass="9726">MDKKLTLKLDSHVIEKAKEYAASQNRSLSGLIESYLMKLISEGSSDTSKKIEISPFVKSLRTGVKVPLDYDYKKAHLDFLEEKYK</sequence>
<dbReference type="InterPro" id="IPR010985">
    <property type="entry name" value="Ribbon_hlx_hlx"/>
</dbReference>
<name>A0A8J3CXA5_9BACT</name>
<dbReference type="SUPFAM" id="SSF47598">
    <property type="entry name" value="Ribbon-helix-helix"/>
    <property type="match status" value="1"/>
</dbReference>
<keyword evidence="2" id="KW-1185">Reference proteome</keyword>
<reference evidence="1" key="2">
    <citation type="submission" date="2020-09" db="EMBL/GenBank/DDBJ databases">
        <authorList>
            <person name="Sun Q."/>
            <person name="Kim S."/>
        </authorList>
    </citation>
    <scope>NUCLEOTIDE SEQUENCE</scope>
    <source>
        <strain evidence="1">KCTC 23224</strain>
    </source>
</reference>
<evidence type="ECO:0000313" key="1">
    <source>
        <dbReference type="EMBL" id="GHB39744.1"/>
    </source>
</evidence>
<dbReference type="Pfam" id="PF19891">
    <property type="entry name" value="DUF6364"/>
    <property type="match status" value="1"/>
</dbReference>
<dbReference type="RefSeq" id="WP_189581927.1">
    <property type="nucleotide sequence ID" value="NZ_BMYF01000012.1"/>
</dbReference>
<evidence type="ECO:0000313" key="2">
    <source>
        <dbReference type="Proteomes" id="UP000642809"/>
    </source>
</evidence>
<dbReference type="InterPro" id="IPR045944">
    <property type="entry name" value="DUF6364"/>
</dbReference>
<protein>
    <recommendedName>
        <fullName evidence="3">Antitoxin</fullName>
    </recommendedName>
</protein>
<dbReference type="EMBL" id="BMYF01000012">
    <property type="protein sequence ID" value="GHB39744.1"/>
    <property type="molecule type" value="Genomic_DNA"/>
</dbReference>
<dbReference type="Proteomes" id="UP000642809">
    <property type="component" value="Unassembled WGS sequence"/>
</dbReference>
<evidence type="ECO:0008006" key="3">
    <source>
        <dbReference type="Google" id="ProtNLM"/>
    </source>
</evidence>
<dbReference type="GO" id="GO:0006355">
    <property type="term" value="P:regulation of DNA-templated transcription"/>
    <property type="evidence" value="ECO:0007669"/>
    <property type="project" value="InterPro"/>
</dbReference>
<comment type="caution">
    <text evidence="1">The sequence shown here is derived from an EMBL/GenBank/DDBJ whole genome shotgun (WGS) entry which is preliminary data.</text>
</comment>
<reference evidence="1" key="1">
    <citation type="journal article" date="2014" name="Int. J. Syst. Evol. Microbiol.">
        <title>Complete genome sequence of Corynebacterium casei LMG S-19264T (=DSM 44701T), isolated from a smear-ripened cheese.</title>
        <authorList>
            <consortium name="US DOE Joint Genome Institute (JGI-PGF)"/>
            <person name="Walter F."/>
            <person name="Albersmeier A."/>
            <person name="Kalinowski J."/>
            <person name="Ruckert C."/>
        </authorList>
    </citation>
    <scope>NUCLEOTIDE SEQUENCE</scope>
    <source>
        <strain evidence="1">KCTC 23224</strain>
    </source>
</reference>
<accession>A0A8J3CXA5</accession>